<evidence type="ECO:0000313" key="11">
    <source>
        <dbReference type="EnsemblProtists" id="Phyra79504"/>
    </source>
</evidence>
<dbReference type="PROSITE" id="PS00134">
    <property type="entry name" value="TRYPSIN_HIS"/>
    <property type="match status" value="1"/>
</dbReference>
<comment type="similarity">
    <text evidence="2">Belongs to the peptidase S1 family.</text>
</comment>
<dbReference type="InterPro" id="IPR043504">
    <property type="entry name" value="Peptidase_S1_PA_chymotrypsin"/>
</dbReference>
<evidence type="ECO:0000256" key="8">
    <source>
        <dbReference type="RuleBase" id="RU363034"/>
    </source>
</evidence>
<evidence type="ECO:0000256" key="2">
    <source>
        <dbReference type="ARBA" id="ARBA00007664"/>
    </source>
</evidence>
<dbReference type="VEuPathDB" id="FungiDB:KRP22_8687"/>
<sequence length="313" mass="33076">MKFIQASALALGFTTAVVAYSFSDITTPSPARISSSIETNTDLTVDEESRIMGGMEARIADYSYVAGMRLDYADTYASCGGTLIHPQYVVTAAHCVEPTLNETYVSLGSEYRSGSSSDETEAEHIRVVEKFRHPLFNMSSVLYDVGLFKLETPSTQQPAKLCAADGSENEPGTMATVLGWGLLGNDTSVGESLQAVEIEIISDAKCEELMGDGSTIDDSQMCAGYGEGKDSCEGDSGGPLVVNGTLVGIVSTGPAECGAYPGIYTRVSHVLDYIEDILNGGSTGNVTGMTEDDYDLVFSLWSTSSATGLIEGL</sequence>
<dbReference type="GO" id="GO:0004252">
    <property type="term" value="F:serine-type endopeptidase activity"/>
    <property type="evidence" value="ECO:0007669"/>
    <property type="project" value="InterPro"/>
</dbReference>
<protein>
    <recommendedName>
        <fullName evidence="10">Peptidase S1 domain-containing protein</fullName>
    </recommendedName>
</protein>
<feature type="chain" id="PRO_5003587650" description="Peptidase S1 domain-containing protein" evidence="9">
    <location>
        <begin position="20"/>
        <end position="313"/>
    </location>
</feature>
<dbReference type="VEuPathDB" id="FungiDB:KRP23_14831"/>
<dbReference type="Proteomes" id="UP000005238">
    <property type="component" value="Unassembled WGS sequence"/>
</dbReference>
<dbReference type="SUPFAM" id="SSF50494">
    <property type="entry name" value="Trypsin-like serine proteases"/>
    <property type="match status" value="1"/>
</dbReference>
<dbReference type="EnsemblProtists" id="Phyra79504">
    <property type="protein sequence ID" value="Phyra79504"/>
    <property type="gene ID" value="Phyra79504"/>
</dbReference>
<dbReference type="AlphaFoldDB" id="H3GRK2"/>
<keyword evidence="4 9" id="KW-0732">Signal</keyword>
<feature type="domain" description="Peptidase S1" evidence="10">
    <location>
        <begin position="51"/>
        <end position="279"/>
    </location>
</feature>
<reference evidence="12" key="1">
    <citation type="journal article" date="2006" name="Science">
        <title>Phytophthora genome sequences uncover evolutionary origins and mechanisms of pathogenesis.</title>
        <authorList>
            <person name="Tyler B.M."/>
            <person name="Tripathy S."/>
            <person name="Zhang X."/>
            <person name="Dehal P."/>
            <person name="Jiang R.H."/>
            <person name="Aerts A."/>
            <person name="Arredondo F.D."/>
            <person name="Baxter L."/>
            <person name="Bensasson D."/>
            <person name="Beynon J.L."/>
            <person name="Chapman J."/>
            <person name="Damasceno C.M."/>
            <person name="Dorrance A.E."/>
            <person name="Dou D."/>
            <person name="Dickerman A.W."/>
            <person name="Dubchak I.L."/>
            <person name="Garbelotto M."/>
            <person name="Gijzen M."/>
            <person name="Gordon S.G."/>
            <person name="Govers F."/>
            <person name="Grunwald N.J."/>
            <person name="Huang W."/>
            <person name="Ivors K.L."/>
            <person name="Jones R.W."/>
            <person name="Kamoun S."/>
            <person name="Krampis K."/>
            <person name="Lamour K.H."/>
            <person name="Lee M.K."/>
            <person name="McDonald W.H."/>
            <person name="Medina M."/>
            <person name="Meijer H.J."/>
            <person name="Nordberg E.K."/>
            <person name="Maclean D.J."/>
            <person name="Ospina-Giraldo M.D."/>
            <person name="Morris P.F."/>
            <person name="Phuntumart V."/>
            <person name="Putnam N.H."/>
            <person name="Rash S."/>
            <person name="Rose J.K."/>
            <person name="Sakihama Y."/>
            <person name="Salamov A.A."/>
            <person name="Savidor A."/>
            <person name="Scheuring C.F."/>
            <person name="Smith B.M."/>
            <person name="Sobral B.W."/>
            <person name="Terry A."/>
            <person name="Torto-Alalibo T.A."/>
            <person name="Win J."/>
            <person name="Xu Z."/>
            <person name="Zhang H."/>
            <person name="Grigoriev I.V."/>
            <person name="Rokhsar D.S."/>
            <person name="Boore J.L."/>
        </authorList>
    </citation>
    <scope>NUCLEOTIDE SEQUENCE [LARGE SCALE GENOMIC DNA]</scope>
    <source>
        <strain evidence="12">Pr102</strain>
    </source>
</reference>
<dbReference type="PROSITE" id="PS00135">
    <property type="entry name" value="TRYPSIN_SER"/>
    <property type="match status" value="1"/>
</dbReference>
<evidence type="ECO:0000259" key="10">
    <source>
        <dbReference type="PROSITE" id="PS50240"/>
    </source>
</evidence>
<organism evidence="11 12">
    <name type="scientific">Phytophthora ramorum</name>
    <name type="common">Sudden oak death agent</name>
    <dbReference type="NCBI Taxonomy" id="164328"/>
    <lineage>
        <taxon>Eukaryota</taxon>
        <taxon>Sar</taxon>
        <taxon>Stramenopiles</taxon>
        <taxon>Oomycota</taxon>
        <taxon>Peronosporomycetes</taxon>
        <taxon>Peronosporales</taxon>
        <taxon>Peronosporaceae</taxon>
        <taxon>Phytophthora</taxon>
    </lineage>
</organism>
<dbReference type="Pfam" id="PF00089">
    <property type="entry name" value="Trypsin"/>
    <property type="match status" value="1"/>
</dbReference>
<dbReference type="PANTHER" id="PTHR24276">
    <property type="entry name" value="POLYSERASE-RELATED"/>
    <property type="match status" value="1"/>
</dbReference>
<evidence type="ECO:0000313" key="12">
    <source>
        <dbReference type="Proteomes" id="UP000005238"/>
    </source>
</evidence>
<evidence type="ECO:0000256" key="7">
    <source>
        <dbReference type="ARBA" id="ARBA00023180"/>
    </source>
</evidence>
<dbReference type="HOGENOM" id="CLU_006842_7_3_1"/>
<keyword evidence="3" id="KW-0964">Secreted</keyword>
<comment type="subcellular location">
    <subcellularLocation>
        <location evidence="1">Secreted</location>
    </subcellularLocation>
</comment>
<keyword evidence="5" id="KW-0843">Virulence</keyword>
<dbReference type="SMART" id="SM00020">
    <property type="entry name" value="Tryp_SPc"/>
    <property type="match status" value="1"/>
</dbReference>
<dbReference type="STRING" id="164328.H3GRK2"/>
<dbReference type="EMBL" id="DS566038">
    <property type="status" value="NOT_ANNOTATED_CDS"/>
    <property type="molecule type" value="Genomic_DNA"/>
</dbReference>
<dbReference type="InterPro" id="IPR009003">
    <property type="entry name" value="Peptidase_S1_PA"/>
</dbReference>
<dbReference type="InterPro" id="IPR033116">
    <property type="entry name" value="TRYPSIN_SER"/>
</dbReference>
<proteinExistence type="inferred from homology"/>
<evidence type="ECO:0000256" key="1">
    <source>
        <dbReference type="ARBA" id="ARBA00004613"/>
    </source>
</evidence>
<dbReference type="InParanoid" id="H3GRK2"/>
<dbReference type="GO" id="GO:0006508">
    <property type="term" value="P:proteolysis"/>
    <property type="evidence" value="ECO:0007669"/>
    <property type="project" value="UniProtKB-KW"/>
</dbReference>
<name>H3GRK2_PHYRM</name>
<dbReference type="InterPro" id="IPR050430">
    <property type="entry name" value="Peptidase_S1"/>
</dbReference>
<dbReference type="PANTHER" id="PTHR24276:SF98">
    <property type="entry name" value="FI18310P1-RELATED"/>
    <property type="match status" value="1"/>
</dbReference>
<dbReference type="InterPro" id="IPR001314">
    <property type="entry name" value="Peptidase_S1A"/>
</dbReference>
<dbReference type="PROSITE" id="PS50240">
    <property type="entry name" value="TRYPSIN_DOM"/>
    <property type="match status" value="1"/>
</dbReference>
<keyword evidence="8" id="KW-0645">Protease</keyword>
<evidence type="ECO:0000256" key="9">
    <source>
        <dbReference type="SAM" id="SignalP"/>
    </source>
</evidence>
<dbReference type="eggNOG" id="KOG3627">
    <property type="taxonomic scope" value="Eukaryota"/>
</dbReference>
<dbReference type="GO" id="GO:0045087">
    <property type="term" value="P:innate immune response"/>
    <property type="evidence" value="ECO:0000318"/>
    <property type="project" value="GO_Central"/>
</dbReference>
<keyword evidence="6" id="KW-1015">Disulfide bond</keyword>
<evidence type="ECO:0000256" key="3">
    <source>
        <dbReference type="ARBA" id="ARBA00022525"/>
    </source>
</evidence>
<dbReference type="InterPro" id="IPR001254">
    <property type="entry name" value="Trypsin_dom"/>
</dbReference>
<keyword evidence="8" id="KW-0720">Serine protease</keyword>
<keyword evidence="7" id="KW-0325">Glycoprotein</keyword>
<dbReference type="PRINTS" id="PR00722">
    <property type="entry name" value="CHYMOTRYPSIN"/>
</dbReference>
<evidence type="ECO:0000256" key="4">
    <source>
        <dbReference type="ARBA" id="ARBA00022729"/>
    </source>
</evidence>
<dbReference type="InterPro" id="IPR018114">
    <property type="entry name" value="TRYPSIN_HIS"/>
</dbReference>
<dbReference type="OMA" id="NPHESSH"/>
<dbReference type="Gene3D" id="2.40.10.10">
    <property type="entry name" value="Trypsin-like serine proteases"/>
    <property type="match status" value="1"/>
</dbReference>
<evidence type="ECO:0000256" key="5">
    <source>
        <dbReference type="ARBA" id="ARBA00023026"/>
    </source>
</evidence>
<accession>H3GRK2</accession>
<keyword evidence="8" id="KW-0378">Hydrolase</keyword>
<dbReference type="CDD" id="cd00190">
    <property type="entry name" value="Tryp_SPc"/>
    <property type="match status" value="1"/>
</dbReference>
<evidence type="ECO:0000256" key="6">
    <source>
        <dbReference type="ARBA" id="ARBA00023157"/>
    </source>
</evidence>
<feature type="signal peptide" evidence="9">
    <location>
        <begin position="1"/>
        <end position="19"/>
    </location>
</feature>
<keyword evidence="12" id="KW-1185">Reference proteome</keyword>
<dbReference type="FunFam" id="2.40.10.10:FF:000156">
    <property type="entry name" value="MIP06385p"/>
    <property type="match status" value="1"/>
</dbReference>
<reference evidence="11" key="2">
    <citation type="submission" date="2015-06" db="UniProtKB">
        <authorList>
            <consortium name="EnsemblProtists"/>
        </authorList>
    </citation>
    <scope>IDENTIFICATION</scope>
    <source>
        <strain evidence="11">Pr102</strain>
    </source>
</reference>
<dbReference type="GO" id="GO:0005615">
    <property type="term" value="C:extracellular space"/>
    <property type="evidence" value="ECO:0000318"/>
    <property type="project" value="GO_Central"/>
</dbReference>